<dbReference type="InParanoid" id="A0A455B4S7"/>
<gene>
    <name evidence="4" type="primary">CAMK1G</name>
</gene>
<dbReference type="InterPro" id="IPR000719">
    <property type="entry name" value="Prot_kinase_dom"/>
</dbReference>
<dbReference type="GO" id="GO:0004672">
    <property type="term" value="F:protein kinase activity"/>
    <property type="evidence" value="ECO:0007669"/>
    <property type="project" value="InterPro"/>
</dbReference>
<organism evidence="3 4">
    <name type="scientific">Physeter macrocephalus</name>
    <name type="common">Sperm whale</name>
    <name type="synonym">Physeter catodon</name>
    <dbReference type="NCBI Taxonomy" id="9755"/>
    <lineage>
        <taxon>Eukaryota</taxon>
        <taxon>Metazoa</taxon>
        <taxon>Chordata</taxon>
        <taxon>Craniata</taxon>
        <taxon>Vertebrata</taxon>
        <taxon>Euteleostomi</taxon>
        <taxon>Mammalia</taxon>
        <taxon>Eutheria</taxon>
        <taxon>Laurasiatheria</taxon>
        <taxon>Artiodactyla</taxon>
        <taxon>Whippomorpha</taxon>
        <taxon>Cetacea</taxon>
        <taxon>Odontoceti</taxon>
        <taxon>Physeteridae</taxon>
        <taxon>Physeter</taxon>
    </lineage>
</organism>
<dbReference type="PANTHER" id="PTHR24347">
    <property type="entry name" value="SERINE/THREONINE-PROTEIN KINASE"/>
    <property type="match status" value="1"/>
</dbReference>
<proteinExistence type="predicted"/>
<dbReference type="Pfam" id="PF00069">
    <property type="entry name" value="Pkinase"/>
    <property type="match status" value="1"/>
</dbReference>
<dbReference type="CTD" id="57172"/>
<dbReference type="SUPFAM" id="SSF56112">
    <property type="entry name" value="Protein kinase-like (PK-like)"/>
    <property type="match status" value="1"/>
</dbReference>
<feature type="domain" description="Protein kinase" evidence="2">
    <location>
        <begin position="39"/>
        <end position="194"/>
    </location>
</feature>
<dbReference type="Proteomes" id="UP000248484">
    <property type="component" value="Chromosome 4"/>
</dbReference>
<feature type="transmembrane region" description="Helical" evidence="1">
    <location>
        <begin position="31"/>
        <end position="50"/>
    </location>
</feature>
<keyword evidence="4" id="KW-0418">Kinase</keyword>
<dbReference type="KEGG" id="pcad:114486038"/>
<dbReference type="Gene3D" id="3.30.200.20">
    <property type="entry name" value="Phosphorylase Kinase, domain 1"/>
    <property type="match status" value="1"/>
</dbReference>
<keyword evidence="1" id="KW-0812">Transmembrane</keyword>
<dbReference type="FunFam" id="1.10.510.10:FF:000512">
    <property type="entry name" value="AKT serine/threonine kinase 1"/>
    <property type="match status" value="1"/>
</dbReference>
<dbReference type="OrthoDB" id="40902at2759"/>
<sequence>MDTAPRGAHDDSEMNYQSHLLSSTHFASSNVLYQPVLIFISWCLLLRGAFSEVFLVKQRVTGKLFALKCIKKSPAFRDSSLENEIAVLKKIKHENIVTLEDIYESTTHYYLVMQLVSGGELFDRILERGVYTEKDASLVIQQVLSAVKYLHENGIVHRDLKVPRRGPQWETGNDPLGSCMSHEKSKLCKMRGLD</sequence>
<evidence type="ECO:0000313" key="3">
    <source>
        <dbReference type="Proteomes" id="UP000248484"/>
    </source>
</evidence>
<protein>
    <submittedName>
        <fullName evidence="4">Calcium/calmodulin-dependent protein kinase type 1G</fullName>
    </submittedName>
</protein>
<dbReference type="InterPro" id="IPR011009">
    <property type="entry name" value="Kinase-like_dom_sf"/>
</dbReference>
<evidence type="ECO:0000313" key="4">
    <source>
        <dbReference type="RefSeq" id="XP_028343925.1"/>
    </source>
</evidence>
<name>A0A455B4S7_PHYMC</name>
<dbReference type="GeneID" id="114486038"/>
<dbReference type="RefSeq" id="XP_028343925.1">
    <property type="nucleotide sequence ID" value="XM_028488124.1"/>
</dbReference>
<accession>A0A455B4S7</accession>
<reference evidence="4" key="1">
    <citation type="submission" date="2025-08" db="UniProtKB">
        <authorList>
            <consortium name="RefSeq"/>
        </authorList>
    </citation>
    <scope>IDENTIFICATION</scope>
    <source>
        <tissue evidence="4">Muscle</tissue>
    </source>
</reference>
<dbReference type="PROSITE" id="PS50011">
    <property type="entry name" value="PROTEIN_KINASE_DOM"/>
    <property type="match status" value="1"/>
</dbReference>
<keyword evidence="4" id="KW-0808">Transferase</keyword>
<dbReference type="Gene3D" id="1.10.510.10">
    <property type="entry name" value="Transferase(Phosphotransferase) domain 1"/>
    <property type="match status" value="1"/>
</dbReference>
<dbReference type="AlphaFoldDB" id="A0A455B4S7"/>
<evidence type="ECO:0000259" key="2">
    <source>
        <dbReference type="PROSITE" id="PS50011"/>
    </source>
</evidence>
<dbReference type="GO" id="GO:0005524">
    <property type="term" value="F:ATP binding"/>
    <property type="evidence" value="ECO:0007669"/>
    <property type="project" value="InterPro"/>
</dbReference>
<keyword evidence="3" id="KW-1185">Reference proteome</keyword>
<keyword evidence="1" id="KW-0472">Membrane</keyword>
<keyword evidence="1" id="KW-1133">Transmembrane helix</keyword>
<dbReference type="SMART" id="SM00220">
    <property type="entry name" value="S_TKc"/>
    <property type="match status" value="1"/>
</dbReference>
<evidence type="ECO:0000256" key="1">
    <source>
        <dbReference type="SAM" id="Phobius"/>
    </source>
</evidence>